<dbReference type="EC" id="4.1.1.31" evidence="4"/>
<dbReference type="RefSeq" id="WP_008909592.1">
    <property type="nucleotide sequence ID" value="NZ_CAKP01000115.1"/>
</dbReference>
<dbReference type="STRING" id="857293.CAAU_2252"/>
<keyword evidence="1" id="KW-0460">Magnesium</keyword>
<keyword evidence="5" id="KW-0670">Pyruvate</keyword>
<evidence type="ECO:0000256" key="2">
    <source>
        <dbReference type="ARBA" id="ARBA00023239"/>
    </source>
</evidence>
<keyword evidence="2 5" id="KW-0456">Lyase</keyword>
<evidence type="ECO:0000256" key="4">
    <source>
        <dbReference type="NCBIfam" id="TIGR02751"/>
    </source>
</evidence>
<dbReference type="Pfam" id="PF14010">
    <property type="entry name" value="PEPcase_2"/>
    <property type="match status" value="1"/>
</dbReference>
<protein>
    <recommendedName>
        <fullName evidence="4">Phosphoenolpyruvate carboxylase</fullName>
        <ecNumber evidence="4">4.1.1.31</ecNumber>
    </recommendedName>
</protein>
<evidence type="ECO:0000313" key="6">
    <source>
        <dbReference type="Proteomes" id="UP000007652"/>
    </source>
</evidence>
<dbReference type="eggNOG" id="COG1892">
    <property type="taxonomic scope" value="Bacteria"/>
</dbReference>
<dbReference type="PIRSF" id="PIRSF006677">
    <property type="entry name" value="UCP006677"/>
    <property type="match status" value="1"/>
</dbReference>
<dbReference type="InterPro" id="IPR007566">
    <property type="entry name" value="PEP_COase_arc-type"/>
</dbReference>
<proteinExistence type="predicted"/>
<keyword evidence="3" id="KW-0120">Carbon dioxide fixation</keyword>
<evidence type="ECO:0000256" key="1">
    <source>
        <dbReference type="ARBA" id="ARBA00022842"/>
    </source>
</evidence>
<dbReference type="GO" id="GO:0008964">
    <property type="term" value="F:phosphoenolpyruvate carboxylase activity"/>
    <property type="evidence" value="ECO:0007669"/>
    <property type="project" value="UniProtKB-UniRule"/>
</dbReference>
<dbReference type="AlphaFoldDB" id="I7LHV3"/>
<reference evidence="5 6" key="1">
    <citation type="journal article" date="2011" name="J. Bacteriol.">
        <title>Draft genome sequence of Caloramator australicus strain RC3T, a thermoanaerobe from the Great Artesian Basin of Australia.</title>
        <authorList>
            <person name="Ogg C.D."/>
            <person name="Patel B.K.C."/>
        </authorList>
    </citation>
    <scope>NUCLEOTIDE SEQUENCE [LARGE SCALE GENOMIC DNA]</scope>
    <source>
        <strain evidence="5 6">RC3</strain>
    </source>
</reference>
<dbReference type="InterPro" id="IPR015813">
    <property type="entry name" value="Pyrv/PenolPyrv_kinase-like_dom"/>
</dbReference>
<keyword evidence="6" id="KW-1185">Reference proteome</keyword>
<evidence type="ECO:0000313" key="5">
    <source>
        <dbReference type="EMBL" id="CCJ34336.1"/>
    </source>
</evidence>
<evidence type="ECO:0000256" key="3">
    <source>
        <dbReference type="ARBA" id="ARBA00023300"/>
    </source>
</evidence>
<name>I7LHV3_9CLOT</name>
<dbReference type="OrthoDB" id="5487470at2"/>
<comment type="caution">
    <text evidence="5">The sequence shown here is derived from an EMBL/GenBank/DDBJ whole genome shotgun (WGS) entry which is preliminary data.</text>
</comment>
<dbReference type="GO" id="GO:0015977">
    <property type="term" value="P:carbon fixation"/>
    <property type="evidence" value="ECO:0007669"/>
    <property type="project" value="UniProtKB-KW"/>
</dbReference>
<dbReference type="SUPFAM" id="SSF51621">
    <property type="entry name" value="Phosphoenolpyruvate/pyruvate domain"/>
    <property type="match status" value="1"/>
</dbReference>
<dbReference type="EMBL" id="CAKP01000115">
    <property type="protein sequence ID" value="CCJ34336.1"/>
    <property type="molecule type" value="Genomic_DNA"/>
</dbReference>
<accession>I7LHV3</accession>
<dbReference type="GO" id="GO:0006099">
    <property type="term" value="P:tricarboxylic acid cycle"/>
    <property type="evidence" value="ECO:0007669"/>
    <property type="project" value="InterPro"/>
</dbReference>
<gene>
    <name evidence="5" type="ORF">CAAU_2252</name>
</gene>
<dbReference type="NCBIfam" id="TIGR02751">
    <property type="entry name" value="PEPCase_arch"/>
    <property type="match status" value="1"/>
</dbReference>
<sequence length="534" mass="61095">MKIPKTMMTQHPDNAVEYISIQQEPEEALFSLLPQDLGGLGIDEVMIDFEGKLTPYHQPLQVANELFYNGLIPGKDVFITPRLSSADKETVFRQIMCIMAAVETNFSMFEKTQYQAIKEVIVPMCESSKDLIDTLSRIQSVIELGNKNFSIKFNEDTINIIPLFEDVVSLVNIDNLLEEFIDGLKNKPKYIRFMIGRSDSALSYGMVSSVLAVILSISKAKELEKRHPTKIYPIMGCGSLPFRGQLTFENIENFLKTYSGIKTVTIQSALRYDHGFEKTRSLVKYIEQNIDKYKAKEFSKEEISIIKDFISIFTKYYLKSFLKIAETAANISIFIPKNRDRLAASKKGLSYHREFVDLNKFATIIENEKTKEEILEIDTTLNVNIPRAISFTAAMYTIGMPPEFLGTGRALREIKNKYGDFGIEKLIEIYPQIKNDMEFALKYANPNITKRFIAEEVRKEYEIDIALTREILNLDFDMEANIENSFYHTLLKTARPILLHLLGKESQILDNNCQEYNILKELIIKLGSIRGGLG</sequence>
<dbReference type="Proteomes" id="UP000007652">
    <property type="component" value="Unassembled WGS sequence"/>
</dbReference>
<organism evidence="5 6">
    <name type="scientific">Caloramator australicus RC3</name>
    <dbReference type="NCBI Taxonomy" id="857293"/>
    <lineage>
        <taxon>Bacteria</taxon>
        <taxon>Bacillati</taxon>
        <taxon>Bacillota</taxon>
        <taxon>Clostridia</taxon>
        <taxon>Eubacteriales</taxon>
        <taxon>Clostridiaceae</taxon>
        <taxon>Caloramator</taxon>
    </lineage>
</organism>